<dbReference type="GO" id="GO:0016712">
    <property type="term" value="F:oxidoreductase activity, acting on paired donors, with incorporation or reduction of molecular oxygen, reduced flavin or flavoprotein as one donor, and incorporation of one atom of oxygen"/>
    <property type="evidence" value="ECO:0007669"/>
    <property type="project" value="UniProtKB-UniRule"/>
</dbReference>
<keyword evidence="6 11" id="KW-0274">FAD</keyword>
<dbReference type="HAMAP" id="MF_03193">
    <property type="entry name" value="COQ6_monooxygenase"/>
    <property type="match status" value="1"/>
</dbReference>
<comment type="subcellular location">
    <subcellularLocation>
        <location evidence="11">Mitochondrion inner membrane</location>
        <topology evidence="11">Peripheral membrane protein</topology>
        <orientation evidence="11">Matrix side</orientation>
    </subcellularLocation>
</comment>
<dbReference type="STRING" id="1314785.A0A165I187"/>
<dbReference type="InterPro" id="IPR018168">
    <property type="entry name" value="Ubi_Hdrlase_CS"/>
</dbReference>
<evidence type="ECO:0000256" key="2">
    <source>
        <dbReference type="ARBA" id="ARBA00005349"/>
    </source>
</evidence>
<dbReference type="SUPFAM" id="SSF51905">
    <property type="entry name" value="FAD/NAD(P)-binding domain"/>
    <property type="match status" value="1"/>
</dbReference>
<dbReference type="Proteomes" id="UP000076871">
    <property type="component" value="Unassembled WGS sequence"/>
</dbReference>
<keyword evidence="5 11" id="KW-0999">Mitochondrion inner membrane</keyword>
<dbReference type="EC" id="1.14.15.46" evidence="11"/>
<evidence type="ECO:0000256" key="1">
    <source>
        <dbReference type="ARBA" id="ARBA00001974"/>
    </source>
</evidence>
<dbReference type="InParanoid" id="A0A165I187"/>
<dbReference type="UniPathway" id="UPA00232"/>
<dbReference type="InterPro" id="IPR002938">
    <property type="entry name" value="FAD-bd"/>
</dbReference>
<evidence type="ECO:0000313" key="14">
    <source>
        <dbReference type="Proteomes" id="UP000076871"/>
    </source>
</evidence>
<evidence type="ECO:0000256" key="10">
    <source>
        <dbReference type="ARBA" id="ARBA00023136"/>
    </source>
</evidence>
<dbReference type="PANTHER" id="PTHR43876">
    <property type="entry name" value="UBIQUINONE BIOSYNTHESIS MONOOXYGENASE COQ6, MITOCHONDRIAL"/>
    <property type="match status" value="1"/>
</dbReference>
<organism evidence="13 14">
    <name type="scientific">Laetiporus sulphureus 93-53</name>
    <dbReference type="NCBI Taxonomy" id="1314785"/>
    <lineage>
        <taxon>Eukaryota</taxon>
        <taxon>Fungi</taxon>
        <taxon>Dikarya</taxon>
        <taxon>Basidiomycota</taxon>
        <taxon>Agaricomycotina</taxon>
        <taxon>Agaricomycetes</taxon>
        <taxon>Polyporales</taxon>
        <taxon>Laetiporus</taxon>
    </lineage>
</organism>
<dbReference type="GO" id="GO:0106364">
    <property type="term" value="F:4-hydroxy-3-all-trans-polyprenylbenzoate oxygenase activity"/>
    <property type="evidence" value="ECO:0007669"/>
    <property type="project" value="UniProtKB-EC"/>
</dbReference>
<evidence type="ECO:0000256" key="7">
    <source>
        <dbReference type="ARBA" id="ARBA00023002"/>
    </source>
</evidence>
<comment type="subunit">
    <text evidence="11">Component of a multi-subunit COQ enzyme complex, composed of at least COQ3, COQ4, COQ5, COQ6, COQ7 and COQ9.</text>
</comment>
<dbReference type="InterPro" id="IPR036188">
    <property type="entry name" value="FAD/NAD-bd_sf"/>
</dbReference>
<feature type="domain" description="FAD-binding" evidence="12">
    <location>
        <begin position="419"/>
        <end position="455"/>
    </location>
</feature>
<comment type="catalytic activity">
    <reaction evidence="11">
        <text>a 4-hydroxy-3-(all-trans-polyprenyl)benzoate + 2 reduced [2Fe-2S]-[ferredoxin] + O2 + 2 H(+) = a 3,4-dihydroxy-5-(all-trans-polyprenyl)benzoate + 2 oxidized [2Fe-2S]-[ferredoxin] + H2O</text>
        <dbReference type="Rhea" id="RHEA:81195"/>
        <dbReference type="Rhea" id="RHEA-COMP:9514"/>
        <dbReference type="Rhea" id="RHEA-COMP:10000"/>
        <dbReference type="Rhea" id="RHEA-COMP:10001"/>
        <dbReference type="Rhea" id="RHEA-COMP:10930"/>
        <dbReference type="ChEBI" id="CHEBI:15377"/>
        <dbReference type="ChEBI" id="CHEBI:15378"/>
        <dbReference type="ChEBI" id="CHEBI:15379"/>
        <dbReference type="ChEBI" id="CHEBI:33737"/>
        <dbReference type="ChEBI" id="CHEBI:33738"/>
        <dbReference type="ChEBI" id="CHEBI:64694"/>
        <dbReference type="ChEBI" id="CHEBI:78396"/>
        <dbReference type="EC" id="1.14.15.45"/>
    </reaction>
</comment>
<comment type="pathway">
    <text evidence="11">Cofactor biosynthesis; ubiquinone biosynthesis.</text>
</comment>
<dbReference type="OrthoDB" id="683240at2759"/>
<keyword evidence="4 11" id="KW-0831">Ubiquinone biosynthesis</keyword>
<gene>
    <name evidence="11" type="primary">COQ6</name>
    <name evidence="13" type="ORF">LAESUDRAFT_765672</name>
</gene>
<dbReference type="GO" id="GO:0071949">
    <property type="term" value="F:FAD binding"/>
    <property type="evidence" value="ECO:0007669"/>
    <property type="project" value="InterPro"/>
</dbReference>
<dbReference type="PANTHER" id="PTHR43876:SF7">
    <property type="entry name" value="UBIQUINONE BIOSYNTHESIS MONOOXYGENASE COQ6, MITOCHONDRIAL"/>
    <property type="match status" value="1"/>
</dbReference>
<dbReference type="InterPro" id="IPR000689">
    <property type="entry name" value="UbQ_mOase_COQ6"/>
</dbReference>
<dbReference type="NCBIfam" id="TIGR01988">
    <property type="entry name" value="Ubi-OHases"/>
    <property type="match status" value="1"/>
</dbReference>
<protein>
    <recommendedName>
        <fullName evidence="11">Ubiquinone biosynthesis monooxygenase COQ6, mitochondrial</fullName>
        <ecNumber evidence="11">1.14.15.45</ecNumber>
    </recommendedName>
    <alternativeName>
        <fullName evidence="11">2-methoxy-6-polyprenolphenol 4-hydroxylase</fullName>
        <ecNumber evidence="11">1.14.15.46</ecNumber>
    </alternativeName>
</protein>
<keyword evidence="7 11" id="KW-0560">Oxidoreductase</keyword>
<evidence type="ECO:0000256" key="5">
    <source>
        <dbReference type="ARBA" id="ARBA00022792"/>
    </source>
</evidence>
<dbReference type="PROSITE" id="PS01304">
    <property type="entry name" value="UBIH"/>
    <property type="match status" value="1"/>
</dbReference>
<evidence type="ECO:0000256" key="6">
    <source>
        <dbReference type="ARBA" id="ARBA00022827"/>
    </source>
</evidence>
<evidence type="ECO:0000256" key="3">
    <source>
        <dbReference type="ARBA" id="ARBA00022630"/>
    </source>
</evidence>
<dbReference type="EC" id="1.14.15.45" evidence="11"/>
<comment type="cofactor">
    <cofactor evidence="1 11">
        <name>FAD</name>
        <dbReference type="ChEBI" id="CHEBI:57692"/>
    </cofactor>
</comment>
<name>A0A165I187_9APHY</name>
<keyword evidence="10 11" id="KW-0472">Membrane</keyword>
<keyword evidence="3 11" id="KW-0285">Flavoprotein</keyword>
<comment type="similarity">
    <text evidence="2 11">Belongs to the UbiH/COQ6 family.</text>
</comment>
<evidence type="ECO:0000259" key="12">
    <source>
        <dbReference type="Pfam" id="PF01494"/>
    </source>
</evidence>
<proteinExistence type="inferred from homology"/>
<evidence type="ECO:0000256" key="9">
    <source>
        <dbReference type="ARBA" id="ARBA00023128"/>
    </source>
</evidence>
<accession>A0A165I187</accession>
<comment type="function">
    <text evidence="11">FAD-dependent monooxygenase required for two non-consecutive steps during ubiquinone biosynthesis. Required for the C5-ring hydroxylation during ubiquinone biosynthesis by catalyzing the hydroxylation of 4-hydroxy-3-(all-trans-polyprenyl)benzoic acid to 3,4-dihydroxy-5-(all-trans-polyprenyl)benzoic acid. Also acts downstream of coq4, for the C1-hydroxylation during ubiquinone biosynthesis by catalyzing the hydroxylation of 2-methoxy-6-(all-trans-polyprenyl)phenol to 2-methoxy-6-(all-trans-polyprenyl)benzene-1,4-diol. The electrons required for the hydroxylation reaction are funneled indirectly to coq6 from NADPH via a ferredoxin/ferredoxin reductase system.</text>
</comment>
<feature type="domain" description="FAD-binding" evidence="12">
    <location>
        <begin position="156"/>
        <end position="328"/>
    </location>
</feature>
<evidence type="ECO:0000313" key="13">
    <source>
        <dbReference type="EMBL" id="KZT12458.1"/>
    </source>
</evidence>
<keyword evidence="8 11" id="KW-0503">Monooxygenase</keyword>
<evidence type="ECO:0000256" key="4">
    <source>
        <dbReference type="ARBA" id="ARBA00022688"/>
    </source>
</evidence>
<dbReference type="Pfam" id="PF01494">
    <property type="entry name" value="FAD_binding_3"/>
    <property type="match status" value="2"/>
</dbReference>
<evidence type="ECO:0000256" key="11">
    <source>
        <dbReference type="HAMAP-Rule" id="MF_03193"/>
    </source>
</evidence>
<keyword evidence="9 11" id="KW-0496">Mitochondrion</keyword>
<evidence type="ECO:0000256" key="8">
    <source>
        <dbReference type="ARBA" id="ARBA00023033"/>
    </source>
</evidence>
<dbReference type="EMBL" id="KV427605">
    <property type="protein sequence ID" value="KZT12458.1"/>
    <property type="molecule type" value="Genomic_DNA"/>
</dbReference>
<dbReference type="InterPro" id="IPR010971">
    <property type="entry name" value="UbiH/COQ6"/>
</dbReference>
<dbReference type="GO" id="GO:0120538">
    <property type="term" value="F:2-methoxy-6-polyprenolphenol 4-hydroxylase activity"/>
    <property type="evidence" value="ECO:0007669"/>
    <property type="project" value="UniProtKB-EC"/>
</dbReference>
<dbReference type="AlphaFoldDB" id="A0A165I187"/>
<reference evidence="13 14" key="1">
    <citation type="journal article" date="2016" name="Mol. Biol. Evol.">
        <title>Comparative Genomics of Early-Diverging Mushroom-Forming Fungi Provides Insights into the Origins of Lignocellulose Decay Capabilities.</title>
        <authorList>
            <person name="Nagy L.G."/>
            <person name="Riley R."/>
            <person name="Tritt A."/>
            <person name="Adam C."/>
            <person name="Daum C."/>
            <person name="Floudas D."/>
            <person name="Sun H."/>
            <person name="Yadav J.S."/>
            <person name="Pangilinan J."/>
            <person name="Larsson K.H."/>
            <person name="Matsuura K."/>
            <person name="Barry K."/>
            <person name="Labutti K."/>
            <person name="Kuo R."/>
            <person name="Ohm R.A."/>
            <person name="Bhattacharya S.S."/>
            <person name="Shirouzu T."/>
            <person name="Yoshinaga Y."/>
            <person name="Martin F.M."/>
            <person name="Grigoriev I.V."/>
            <person name="Hibbett D.S."/>
        </authorList>
    </citation>
    <scope>NUCLEOTIDE SEQUENCE [LARGE SCALE GENOMIC DNA]</scope>
    <source>
        <strain evidence="13 14">93-53</strain>
    </source>
</reference>
<dbReference type="GO" id="GO:0031314">
    <property type="term" value="C:extrinsic component of mitochondrial inner membrane"/>
    <property type="evidence" value="ECO:0007669"/>
    <property type="project" value="UniProtKB-UniRule"/>
</dbReference>
<dbReference type="PRINTS" id="PR00420">
    <property type="entry name" value="RNGMNOXGNASE"/>
</dbReference>
<dbReference type="InterPro" id="IPR051205">
    <property type="entry name" value="UbiH/COQ6_monooxygenase"/>
</dbReference>
<dbReference type="Gene3D" id="3.50.50.60">
    <property type="entry name" value="FAD/NAD(P)-binding domain"/>
    <property type="match status" value="2"/>
</dbReference>
<dbReference type="FunFam" id="3.50.50.60:FF:000021">
    <property type="entry name" value="Ubiquinone biosynthesis monooxygenase COQ6"/>
    <property type="match status" value="1"/>
</dbReference>
<dbReference type="FunCoup" id="A0A165I187">
    <property type="interactions" value="301"/>
</dbReference>
<keyword evidence="14" id="KW-1185">Reference proteome</keyword>
<keyword evidence="13" id="KW-0830">Ubiquinone</keyword>
<comment type="catalytic activity">
    <reaction evidence="11">
        <text>a 2-methoxy-6-(all-trans-polyprenyl)phenol + 2 reduced [2Fe-2S]-[ferredoxin] + O2 + 2 H(+) = a 2-methoxy-6-(all-trans-polyprenyl)benzene-1,4-diol + 2 oxidized [2Fe-2S]-[ferredoxin] + H2O</text>
        <dbReference type="Rhea" id="RHEA:81183"/>
        <dbReference type="Rhea" id="RHEA-COMP:9551"/>
        <dbReference type="Rhea" id="RHEA-COMP:10000"/>
        <dbReference type="Rhea" id="RHEA-COMP:10001"/>
        <dbReference type="Rhea" id="RHEA-COMP:10858"/>
        <dbReference type="ChEBI" id="CHEBI:15377"/>
        <dbReference type="ChEBI" id="CHEBI:15378"/>
        <dbReference type="ChEBI" id="CHEBI:15379"/>
        <dbReference type="ChEBI" id="CHEBI:33737"/>
        <dbReference type="ChEBI" id="CHEBI:33738"/>
        <dbReference type="ChEBI" id="CHEBI:62731"/>
        <dbReference type="ChEBI" id="CHEBI:84166"/>
        <dbReference type="EC" id="1.14.15.46"/>
    </reaction>
</comment>
<sequence>MLSSAAKSRACLLASRGRWAQTLRSLSTISSGPEECDIVIVGGGPAGLALASALGSSRQIHESLSIALVEAGDLSKIREWAPAPGGFSNRVSSITNASEAFLKGTTMLTTCGDADIGAWSYIDLERTMPIEELQVWDGISDARITFSASEIVYAGLDAPQEMARLIENLNLQRGLLRHLSSMPMIQLFDKVKVQSIQREEREGGGWPLVQLSDGRVLRARLLVGADGFNSPVRSYAGTQSYGWAYDTQAIVATLNHPMRTPLEPPNTVAYQRFLPTGPIAFLPLSPTASSLVWSTKPHLAKALMACDPAVLAIMVNAAFRLPDVSMRYLHKRILEAQEAGASITLKELAAEISWREQSHHIDPHSAYSVSTMAQMAGAGVPPEDSEVLPPFVTSIQSDTIASFPLRLTHADSYIGEGNGARTVLIGDAAHTIHPLAGQGLNMGLADVQALSHCINNAVTYGGDIGSYTALAPYARERYFENHKILSACDKLHKLYSATAEPIVWARSVGVEILNELDTVKAAMMISAGSAPRPDSPVIGWNLAANGIESIARGINTAKNVSNGLKGVAGAGVQGLFTMLANSGKASS</sequence>